<dbReference type="Proteomes" id="UP000279833">
    <property type="component" value="Unassembled WGS sequence"/>
</dbReference>
<accession>A0A183JW76</accession>
<keyword evidence="6 8" id="KW-0862">Zinc</keyword>
<dbReference type="SUPFAM" id="SSF48239">
    <property type="entry name" value="Terpenoid cyclases/Protein prenyltransferases"/>
    <property type="match status" value="1"/>
</dbReference>
<dbReference type="EC" id="2.5.1.60" evidence="8"/>
<keyword evidence="2 8" id="KW-0637">Prenyltransferase</keyword>
<evidence type="ECO:0000259" key="9">
    <source>
        <dbReference type="Pfam" id="PF00432"/>
    </source>
</evidence>
<evidence type="ECO:0000256" key="4">
    <source>
        <dbReference type="ARBA" id="ARBA00022723"/>
    </source>
</evidence>
<dbReference type="InterPro" id="IPR026873">
    <property type="entry name" value="Ptb1"/>
</dbReference>
<organism evidence="12">
    <name type="scientific">Schistosoma curassoni</name>
    <dbReference type="NCBI Taxonomy" id="6186"/>
    <lineage>
        <taxon>Eukaryota</taxon>
        <taxon>Metazoa</taxon>
        <taxon>Spiralia</taxon>
        <taxon>Lophotrochozoa</taxon>
        <taxon>Platyhelminthes</taxon>
        <taxon>Trematoda</taxon>
        <taxon>Digenea</taxon>
        <taxon>Strigeidida</taxon>
        <taxon>Schistosomatoidea</taxon>
        <taxon>Schistosomatidae</taxon>
        <taxon>Schistosoma</taxon>
    </lineage>
</organism>
<feature type="domain" description="Prenyltransferase alpha-alpha toroid" evidence="9">
    <location>
        <begin position="18"/>
        <end position="127"/>
    </location>
</feature>
<evidence type="ECO:0000256" key="5">
    <source>
        <dbReference type="ARBA" id="ARBA00022737"/>
    </source>
</evidence>
<dbReference type="GO" id="GO:0046872">
    <property type="term" value="F:metal ion binding"/>
    <property type="evidence" value="ECO:0007669"/>
    <property type="project" value="UniProtKB-KW"/>
</dbReference>
<evidence type="ECO:0000256" key="2">
    <source>
        <dbReference type="ARBA" id="ARBA00022602"/>
    </source>
</evidence>
<reference evidence="10 11" key="2">
    <citation type="submission" date="2018-11" db="EMBL/GenBank/DDBJ databases">
        <authorList>
            <consortium name="Pathogen Informatics"/>
        </authorList>
    </citation>
    <scope>NUCLEOTIDE SEQUENCE [LARGE SCALE GENOMIC DNA]</scope>
    <source>
        <strain evidence="10">Dakar</strain>
        <strain evidence="11">Dakar, Senegal</strain>
    </source>
</reference>
<dbReference type="EMBL" id="UZAK01032215">
    <property type="protein sequence ID" value="VDP24298.1"/>
    <property type="molecule type" value="Genomic_DNA"/>
</dbReference>
<comment type="function">
    <text evidence="8">Catalyzes the transfer of a geranylgeranyl moiety from geranylgeranyl diphosphate to both cysteines of proteins with the C-terminal sequence -XXCC, -XCXC and -CCXX.</text>
</comment>
<name>A0A183JW76_9TREM</name>
<evidence type="ECO:0000256" key="7">
    <source>
        <dbReference type="ARBA" id="ARBA00047658"/>
    </source>
</evidence>
<reference evidence="12" key="1">
    <citation type="submission" date="2016-06" db="UniProtKB">
        <authorList>
            <consortium name="WormBaseParasite"/>
        </authorList>
    </citation>
    <scope>IDENTIFICATION</scope>
</reference>
<evidence type="ECO:0000313" key="11">
    <source>
        <dbReference type="Proteomes" id="UP000279833"/>
    </source>
</evidence>
<dbReference type="Pfam" id="PF00432">
    <property type="entry name" value="Prenyltrans"/>
    <property type="match status" value="2"/>
</dbReference>
<dbReference type="PANTHER" id="PTHR11774:SF11">
    <property type="entry name" value="GERANYLGERANYL TRANSFERASE TYPE-2 SUBUNIT BETA"/>
    <property type="match status" value="1"/>
</dbReference>
<evidence type="ECO:0000313" key="10">
    <source>
        <dbReference type="EMBL" id="VDP24298.1"/>
    </source>
</evidence>
<dbReference type="WBParaSite" id="SCUD_0000697101-mRNA-1">
    <property type="protein sequence ID" value="SCUD_0000697101-mRNA-1"/>
    <property type="gene ID" value="SCUD_0000697101"/>
</dbReference>
<protein>
    <recommendedName>
        <fullName evidence="8">Geranylgeranyl transferase type-2 subunit beta</fullName>
        <ecNumber evidence="8">2.5.1.60</ecNumber>
    </recommendedName>
</protein>
<dbReference type="GO" id="GO:0004663">
    <property type="term" value="F:Rab geranylgeranyltransferase activity"/>
    <property type="evidence" value="ECO:0007669"/>
    <property type="project" value="UniProtKB-UniRule"/>
</dbReference>
<proteinExistence type="inferred from homology"/>
<evidence type="ECO:0000313" key="12">
    <source>
        <dbReference type="WBParaSite" id="SCUD_0000697101-mRNA-1"/>
    </source>
</evidence>
<dbReference type="AlphaFoldDB" id="A0A183JW76"/>
<evidence type="ECO:0000256" key="1">
    <source>
        <dbReference type="ARBA" id="ARBA00010497"/>
    </source>
</evidence>
<dbReference type="PANTHER" id="PTHR11774">
    <property type="entry name" value="GERANYLGERANYL TRANSFERASE TYPE BETA SUBUNIT"/>
    <property type="match status" value="1"/>
</dbReference>
<dbReference type="GO" id="GO:0005968">
    <property type="term" value="C:Rab-protein geranylgeranyltransferase complex"/>
    <property type="evidence" value="ECO:0007669"/>
    <property type="project" value="UniProtKB-UniRule"/>
</dbReference>
<keyword evidence="3 8" id="KW-0808">Transferase</keyword>
<dbReference type="InterPro" id="IPR045089">
    <property type="entry name" value="PGGT1B-like"/>
</dbReference>
<dbReference type="InterPro" id="IPR001330">
    <property type="entry name" value="Prenyltrans"/>
</dbReference>
<comment type="similarity">
    <text evidence="1 8">Belongs to the protein prenyltransferase subunit beta family.</text>
</comment>
<dbReference type="Gene3D" id="1.50.10.20">
    <property type="match status" value="1"/>
</dbReference>
<evidence type="ECO:0000256" key="8">
    <source>
        <dbReference type="RuleBase" id="RU365076"/>
    </source>
</evidence>
<evidence type="ECO:0000256" key="6">
    <source>
        <dbReference type="ARBA" id="ARBA00022833"/>
    </source>
</evidence>
<dbReference type="CDD" id="cd02894">
    <property type="entry name" value="GGTase-II"/>
    <property type="match status" value="1"/>
</dbReference>
<keyword evidence="4 8" id="KW-0479">Metal-binding</keyword>
<sequence>MAHPIVDESLGKDYPKELLLKKHLKFLVRCKSENDSTLDYCRMSGIYWVLTALDLLDALSEVDENEIVDFVLSCQKTCGGFAPCPKHDAHLLSTLSAIQILAMYDCLNRVNVEAVCAFVSKLQVRNAALALPILALTSASDPHCSSMTLPKYIKLTTSRAYLSSVVSLQPDGSFAGDIWGEIDTRFSFCAVATLHIVGMLSENTIDIEACASYLEKCQNLDGCFGTRPGSESHAGQAYCVVGALAILRQLHRLNIDRAAWWLAERQLPSGGLNGRPEKHPDVCYSWWTVATLTIFGRLTWINQTDLTRFILASQDDQTGGIADKPGNIPDPFHTLFGLAGLSLLAQVDSYFSSPRKMENGVSGVEDPAFVALQMARNNLKTINPVLCMPQYIIDRLQLKFQLL</sequence>
<feature type="domain" description="Prenyltransferase alpha-alpha toroid" evidence="9">
    <location>
        <begin position="154"/>
        <end position="388"/>
    </location>
</feature>
<dbReference type="STRING" id="6186.A0A183JW76"/>
<evidence type="ECO:0000256" key="3">
    <source>
        <dbReference type="ARBA" id="ARBA00022679"/>
    </source>
</evidence>
<keyword evidence="5" id="KW-0677">Repeat</keyword>
<comment type="catalytic activity">
    <reaction evidence="7 8">
        <text>geranylgeranyl diphosphate + L-cysteinyl-[protein] = S-geranylgeranyl-L-cysteinyl-[protein] + diphosphate</text>
        <dbReference type="Rhea" id="RHEA:21240"/>
        <dbReference type="Rhea" id="RHEA-COMP:10131"/>
        <dbReference type="Rhea" id="RHEA-COMP:11537"/>
        <dbReference type="ChEBI" id="CHEBI:29950"/>
        <dbReference type="ChEBI" id="CHEBI:33019"/>
        <dbReference type="ChEBI" id="CHEBI:57533"/>
        <dbReference type="ChEBI" id="CHEBI:86021"/>
        <dbReference type="EC" id="2.5.1.60"/>
    </reaction>
</comment>
<keyword evidence="11" id="KW-1185">Reference proteome</keyword>
<comment type="cofactor">
    <cofactor evidence="8">
        <name>Zn(2+)</name>
        <dbReference type="ChEBI" id="CHEBI:29105"/>
    </cofactor>
    <text evidence="8">Binds 1 zinc ion per subunit.</text>
</comment>
<gene>
    <name evidence="10" type="ORF">SCUD_LOCUS6971</name>
</gene>
<dbReference type="InterPro" id="IPR008930">
    <property type="entry name" value="Terpenoid_cyclase/PrenylTrfase"/>
</dbReference>